<proteinExistence type="predicted"/>
<dbReference type="EMBL" id="BMAW01046388">
    <property type="protein sequence ID" value="GFS55129.1"/>
    <property type="molecule type" value="Genomic_DNA"/>
</dbReference>
<dbReference type="AlphaFoldDB" id="A0A8X6IRV0"/>
<dbReference type="Proteomes" id="UP000887013">
    <property type="component" value="Unassembled WGS sequence"/>
</dbReference>
<evidence type="ECO:0000313" key="2">
    <source>
        <dbReference type="Proteomes" id="UP000887013"/>
    </source>
</evidence>
<feature type="non-terminal residue" evidence="1">
    <location>
        <position position="1"/>
    </location>
</feature>
<evidence type="ECO:0000313" key="1">
    <source>
        <dbReference type="EMBL" id="GFS55129.1"/>
    </source>
</evidence>
<organism evidence="1 2">
    <name type="scientific">Nephila pilipes</name>
    <name type="common">Giant wood spider</name>
    <name type="synonym">Nephila maculata</name>
    <dbReference type="NCBI Taxonomy" id="299642"/>
    <lineage>
        <taxon>Eukaryota</taxon>
        <taxon>Metazoa</taxon>
        <taxon>Ecdysozoa</taxon>
        <taxon>Arthropoda</taxon>
        <taxon>Chelicerata</taxon>
        <taxon>Arachnida</taxon>
        <taxon>Araneae</taxon>
        <taxon>Araneomorphae</taxon>
        <taxon>Entelegynae</taxon>
        <taxon>Araneoidea</taxon>
        <taxon>Nephilidae</taxon>
        <taxon>Nephila</taxon>
    </lineage>
</organism>
<accession>A0A8X6IRV0</accession>
<reference evidence="1" key="1">
    <citation type="submission" date="2020-08" db="EMBL/GenBank/DDBJ databases">
        <title>Multicomponent nature underlies the extraordinary mechanical properties of spider dragline silk.</title>
        <authorList>
            <person name="Kono N."/>
            <person name="Nakamura H."/>
            <person name="Mori M."/>
            <person name="Yoshida Y."/>
            <person name="Ohtoshi R."/>
            <person name="Malay A.D."/>
            <person name="Moran D.A.P."/>
            <person name="Tomita M."/>
            <person name="Numata K."/>
            <person name="Arakawa K."/>
        </authorList>
    </citation>
    <scope>NUCLEOTIDE SEQUENCE</scope>
</reference>
<gene>
    <name evidence="1" type="ORF">NPIL_218771</name>
</gene>
<protein>
    <submittedName>
        <fullName evidence="1">Uncharacterized protein</fullName>
    </submittedName>
</protein>
<sequence length="94" mass="10420">IDDIYLIGTQLLRWRLLDGRCSVVFCCSANGAVAAVAAYGGPLVSRWFCKRATVKHAFACSQPWQFYGSNTQWAMVNGLAKARRAERAKPLPSR</sequence>
<name>A0A8X6IRV0_NEPPI</name>
<comment type="caution">
    <text evidence="1">The sequence shown here is derived from an EMBL/GenBank/DDBJ whole genome shotgun (WGS) entry which is preliminary data.</text>
</comment>
<keyword evidence="2" id="KW-1185">Reference proteome</keyword>